<dbReference type="Gene3D" id="3.90.810.10">
    <property type="entry name" value="CRIB domain"/>
    <property type="match status" value="1"/>
</dbReference>
<reference evidence="3" key="1">
    <citation type="journal article" date="2008" name="Nat. Genet.">
        <title>The Pristionchus pacificus genome provides a unique perspective on nematode lifestyle and parasitism.</title>
        <authorList>
            <person name="Dieterich C."/>
            <person name="Clifton S.W."/>
            <person name="Schuster L.N."/>
            <person name="Chinwalla A."/>
            <person name="Delehaunty K."/>
            <person name="Dinkelacker I."/>
            <person name="Fulton L."/>
            <person name="Fulton R."/>
            <person name="Godfrey J."/>
            <person name="Minx P."/>
            <person name="Mitreva M."/>
            <person name="Roeseler W."/>
            <person name="Tian H."/>
            <person name="Witte H."/>
            <person name="Yang S.P."/>
            <person name="Wilson R.K."/>
            <person name="Sommer R.J."/>
        </authorList>
    </citation>
    <scope>NUCLEOTIDE SEQUENCE [LARGE SCALE GENOMIC DNA]</scope>
    <source>
        <strain evidence="3">PS312</strain>
    </source>
</reference>
<dbReference type="EnsemblMetazoa" id="PPA07931.1">
    <property type="protein sequence ID" value="PPA07931.1"/>
    <property type="gene ID" value="WBGene00097485"/>
</dbReference>
<evidence type="ECO:0000313" key="3">
    <source>
        <dbReference type="Proteomes" id="UP000005239"/>
    </source>
</evidence>
<proteinExistence type="predicted"/>
<sequence>MKDAKKSLIAGEKEKRDKSKVRVRDILGRFRLFAPNEKASSEDTSTSSSFEISAPYNTVHRVHVGYDGQKFSGLPQPWMDILLRDISEADQKRNPTAVVTALKFYAASLKQQEEFYEQQEEGREKFLTTNSVFNASDEEEIDVQLTGEVLQRLTMTEDPCSSSSSSSISHRLDGGPTMTSPSSTSSLSPAERSECGYGRCIGRPASALVTGAPSAAPSADGRPPRTPAASREDL</sequence>
<dbReference type="AlphaFoldDB" id="A0A2A6CYD5"/>
<accession>A0A2A6CYD5</accession>
<evidence type="ECO:0000256" key="1">
    <source>
        <dbReference type="SAM" id="MobiDB-lite"/>
    </source>
</evidence>
<feature type="region of interest" description="Disordered" evidence="1">
    <location>
        <begin position="208"/>
        <end position="234"/>
    </location>
</feature>
<dbReference type="PROSITE" id="PS50108">
    <property type="entry name" value="CRIB"/>
    <property type="match status" value="1"/>
</dbReference>
<dbReference type="InterPro" id="IPR036936">
    <property type="entry name" value="CRIB_dom_sf"/>
</dbReference>
<dbReference type="SMART" id="SM00285">
    <property type="entry name" value="PBD"/>
    <property type="match status" value="1"/>
</dbReference>
<reference evidence="2" key="2">
    <citation type="submission" date="2022-06" db="UniProtKB">
        <authorList>
            <consortium name="EnsemblMetazoa"/>
        </authorList>
    </citation>
    <scope>IDENTIFICATION</scope>
    <source>
        <strain evidence="2">PS312</strain>
    </source>
</reference>
<accession>A0A8R1U8T7</accession>
<organism evidence="2 3">
    <name type="scientific">Pristionchus pacificus</name>
    <name type="common">Parasitic nematode worm</name>
    <dbReference type="NCBI Taxonomy" id="54126"/>
    <lineage>
        <taxon>Eukaryota</taxon>
        <taxon>Metazoa</taxon>
        <taxon>Ecdysozoa</taxon>
        <taxon>Nematoda</taxon>
        <taxon>Chromadorea</taxon>
        <taxon>Rhabditida</taxon>
        <taxon>Rhabditina</taxon>
        <taxon>Diplogasteromorpha</taxon>
        <taxon>Diplogasteroidea</taxon>
        <taxon>Neodiplogasteridae</taxon>
        <taxon>Pristionchus</taxon>
    </lineage>
</organism>
<dbReference type="Pfam" id="PF00786">
    <property type="entry name" value="PBD"/>
    <property type="match status" value="1"/>
</dbReference>
<feature type="compositionally biased region" description="Low complexity" evidence="1">
    <location>
        <begin position="176"/>
        <end position="189"/>
    </location>
</feature>
<gene>
    <name evidence="2" type="primary">WBGene00097485</name>
</gene>
<keyword evidence="3" id="KW-1185">Reference proteome</keyword>
<dbReference type="Proteomes" id="UP000005239">
    <property type="component" value="Unassembled WGS sequence"/>
</dbReference>
<evidence type="ECO:0000313" key="2">
    <source>
        <dbReference type="EnsemblMetazoa" id="PPA07931.1"/>
    </source>
</evidence>
<dbReference type="InterPro" id="IPR000095">
    <property type="entry name" value="CRIB_dom"/>
</dbReference>
<protein>
    <submittedName>
        <fullName evidence="2">CRIB domain-containing protein</fullName>
    </submittedName>
</protein>
<name>A0A2A6CYD5_PRIPA</name>
<feature type="region of interest" description="Disordered" evidence="1">
    <location>
        <begin position="155"/>
        <end position="196"/>
    </location>
</feature>